<proteinExistence type="predicted"/>
<keyword evidence="2" id="KW-1185">Reference proteome</keyword>
<sequence>MKTPINSRRFDLAPELPAIFSLRRVPLARWKGSWLIGITWIGNDETDLLVTNHQIVPRGVV</sequence>
<dbReference type="EMBL" id="JACHIH010000007">
    <property type="protein sequence ID" value="MBB5046982.1"/>
    <property type="molecule type" value="Genomic_DNA"/>
</dbReference>
<comment type="caution">
    <text evidence="1">The sequence shown here is derived from an EMBL/GenBank/DDBJ whole genome shotgun (WGS) entry which is preliminary data.</text>
</comment>
<protein>
    <submittedName>
        <fullName evidence="1">Uncharacterized protein</fullName>
    </submittedName>
</protein>
<name>A0A7W8DYM8_9BRAD</name>
<evidence type="ECO:0000313" key="1">
    <source>
        <dbReference type="EMBL" id="MBB5046982.1"/>
    </source>
</evidence>
<evidence type="ECO:0000313" key="2">
    <source>
        <dbReference type="Proteomes" id="UP000542353"/>
    </source>
</evidence>
<dbReference type="RefSeq" id="WP_246432865.1">
    <property type="nucleotide sequence ID" value="NZ_JACHIH010000007.1"/>
</dbReference>
<dbReference type="AlphaFoldDB" id="A0A7W8DYM8"/>
<dbReference type="Proteomes" id="UP000542353">
    <property type="component" value="Unassembled WGS sequence"/>
</dbReference>
<reference evidence="1 2" key="1">
    <citation type="submission" date="2020-08" db="EMBL/GenBank/DDBJ databases">
        <title>Genomic Encyclopedia of Type Strains, Phase IV (KMG-IV): sequencing the most valuable type-strain genomes for metagenomic binning, comparative biology and taxonomic classification.</title>
        <authorList>
            <person name="Goeker M."/>
        </authorList>
    </citation>
    <scope>NUCLEOTIDE SEQUENCE [LARGE SCALE GENOMIC DNA]</scope>
    <source>
        <strain evidence="1 2">DSM 12706</strain>
    </source>
</reference>
<gene>
    <name evidence="1" type="ORF">HNR60_001731</name>
</gene>
<organism evidence="1 2">
    <name type="scientific">Rhodopseudomonas rhenobacensis</name>
    <dbReference type="NCBI Taxonomy" id="87461"/>
    <lineage>
        <taxon>Bacteria</taxon>
        <taxon>Pseudomonadati</taxon>
        <taxon>Pseudomonadota</taxon>
        <taxon>Alphaproteobacteria</taxon>
        <taxon>Hyphomicrobiales</taxon>
        <taxon>Nitrobacteraceae</taxon>
        <taxon>Rhodopseudomonas</taxon>
    </lineage>
</organism>
<accession>A0A7W8DYM8</accession>